<feature type="domain" description="Helicase C-terminal" evidence="11">
    <location>
        <begin position="633"/>
        <end position="801"/>
    </location>
</feature>
<reference evidence="12 13" key="1">
    <citation type="journal article" date="2019" name="Plant Biotechnol. J.">
        <title>The red bayberry genome and genetic basis of sex determination.</title>
        <authorList>
            <person name="Jia H.M."/>
            <person name="Jia H.J."/>
            <person name="Cai Q.L."/>
            <person name="Wang Y."/>
            <person name="Zhao H.B."/>
            <person name="Yang W.F."/>
            <person name="Wang G.Y."/>
            <person name="Li Y.H."/>
            <person name="Zhan D.L."/>
            <person name="Shen Y.T."/>
            <person name="Niu Q.F."/>
            <person name="Chang L."/>
            <person name="Qiu J."/>
            <person name="Zhao L."/>
            <person name="Xie H.B."/>
            <person name="Fu W.Y."/>
            <person name="Jin J."/>
            <person name="Li X.W."/>
            <person name="Jiao Y."/>
            <person name="Zhou C.C."/>
            <person name="Tu T."/>
            <person name="Chai C.Y."/>
            <person name="Gao J.L."/>
            <person name="Fan L.J."/>
            <person name="van de Weg E."/>
            <person name="Wang J.Y."/>
            <person name="Gao Z.S."/>
        </authorList>
    </citation>
    <scope>NUCLEOTIDE SEQUENCE [LARGE SCALE GENOMIC DNA]</scope>
    <source>
        <tissue evidence="12">Leaves</tissue>
    </source>
</reference>
<evidence type="ECO:0000313" key="12">
    <source>
        <dbReference type="EMBL" id="KAB1222670.1"/>
    </source>
</evidence>
<keyword evidence="13" id="KW-1185">Reference proteome</keyword>
<evidence type="ECO:0000256" key="1">
    <source>
        <dbReference type="ARBA" id="ARBA00022741"/>
    </source>
</evidence>
<evidence type="ECO:0000259" key="11">
    <source>
        <dbReference type="PROSITE" id="PS51194"/>
    </source>
</evidence>
<dbReference type="SMART" id="SM00487">
    <property type="entry name" value="DEXDc"/>
    <property type="match status" value="2"/>
</dbReference>
<comment type="domain">
    <text evidence="8">The Q motif is unique to and characteristic of the DEAD box family of RNA helicases and controls ATP binding and hydrolysis.</text>
</comment>
<dbReference type="GO" id="GO:0005524">
    <property type="term" value="F:ATP binding"/>
    <property type="evidence" value="ECO:0007669"/>
    <property type="project" value="UniProtKB-UniRule"/>
</dbReference>
<name>A0A6A1WIH2_9ROSI</name>
<dbReference type="GO" id="GO:0003723">
    <property type="term" value="F:RNA binding"/>
    <property type="evidence" value="ECO:0007669"/>
    <property type="project" value="UniProtKB-UniRule"/>
</dbReference>
<evidence type="ECO:0000256" key="8">
    <source>
        <dbReference type="RuleBase" id="RU365068"/>
    </source>
</evidence>
<evidence type="ECO:0000256" key="2">
    <source>
        <dbReference type="ARBA" id="ARBA00022801"/>
    </source>
</evidence>
<dbReference type="InterPro" id="IPR014001">
    <property type="entry name" value="Helicase_ATP-bd"/>
</dbReference>
<feature type="region of interest" description="Disordered" evidence="9">
    <location>
        <begin position="825"/>
        <end position="846"/>
    </location>
</feature>
<comment type="catalytic activity">
    <reaction evidence="7 8">
        <text>ATP + H2O = ADP + phosphate + H(+)</text>
        <dbReference type="Rhea" id="RHEA:13065"/>
        <dbReference type="ChEBI" id="CHEBI:15377"/>
        <dbReference type="ChEBI" id="CHEBI:15378"/>
        <dbReference type="ChEBI" id="CHEBI:30616"/>
        <dbReference type="ChEBI" id="CHEBI:43474"/>
        <dbReference type="ChEBI" id="CHEBI:456216"/>
        <dbReference type="EC" id="3.6.4.13"/>
    </reaction>
</comment>
<protein>
    <recommendedName>
        <fullName evidence="8">ATP-dependent RNA helicase</fullName>
        <ecNumber evidence="8">3.6.4.13</ecNumber>
    </recommendedName>
</protein>
<dbReference type="GO" id="GO:0016787">
    <property type="term" value="F:hydrolase activity"/>
    <property type="evidence" value="ECO:0007669"/>
    <property type="project" value="UniProtKB-KW"/>
</dbReference>
<dbReference type="SUPFAM" id="SSF52540">
    <property type="entry name" value="P-loop containing nucleoside triphosphate hydrolases"/>
    <property type="match status" value="2"/>
</dbReference>
<feature type="domain" description="Helicase ATP-binding" evidence="10">
    <location>
        <begin position="63"/>
        <end position="294"/>
    </location>
</feature>
<evidence type="ECO:0000256" key="6">
    <source>
        <dbReference type="ARBA" id="ARBA00038200"/>
    </source>
</evidence>
<dbReference type="SMART" id="SM00490">
    <property type="entry name" value="HELICc"/>
    <property type="match status" value="1"/>
</dbReference>
<keyword evidence="4 8" id="KW-0067">ATP-binding</keyword>
<dbReference type="CDD" id="cd17956">
    <property type="entry name" value="DEADc_DDX51"/>
    <property type="match status" value="2"/>
</dbReference>
<dbReference type="PROSITE" id="PS51194">
    <property type="entry name" value="HELICASE_CTER"/>
    <property type="match status" value="1"/>
</dbReference>
<dbReference type="CDD" id="cd18787">
    <property type="entry name" value="SF2_C_DEAD"/>
    <property type="match status" value="1"/>
</dbReference>
<dbReference type="Proteomes" id="UP000516437">
    <property type="component" value="Chromosome 2"/>
</dbReference>
<dbReference type="PANTHER" id="PTHR24031">
    <property type="entry name" value="RNA HELICASE"/>
    <property type="match status" value="1"/>
</dbReference>
<dbReference type="EC" id="3.6.4.13" evidence="8"/>
<evidence type="ECO:0000256" key="3">
    <source>
        <dbReference type="ARBA" id="ARBA00022806"/>
    </source>
</evidence>
<evidence type="ECO:0000256" key="9">
    <source>
        <dbReference type="SAM" id="MobiDB-lite"/>
    </source>
</evidence>
<comment type="caution">
    <text evidence="12">The sequence shown here is derived from an EMBL/GenBank/DDBJ whole genome shotgun (WGS) entry which is preliminary data.</text>
</comment>
<organism evidence="12 13">
    <name type="scientific">Morella rubra</name>
    <name type="common">Chinese bayberry</name>
    <dbReference type="NCBI Taxonomy" id="262757"/>
    <lineage>
        <taxon>Eukaryota</taxon>
        <taxon>Viridiplantae</taxon>
        <taxon>Streptophyta</taxon>
        <taxon>Embryophyta</taxon>
        <taxon>Tracheophyta</taxon>
        <taxon>Spermatophyta</taxon>
        <taxon>Magnoliopsida</taxon>
        <taxon>eudicotyledons</taxon>
        <taxon>Gunneridae</taxon>
        <taxon>Pentapetalae</taxon>
        <taxon>rosids</taxon>
        <taxon>fabids</taxon>
        <taxon>Fagales</taxon>
        <taxon>Myricaceae</taxon>
        <taxon>Morella</taxon>
    </lineage>
</organism>
<dbReference type="AlphaFoldDB" id="A0A6A1WIH2"/>
<feature type="compositionally biased region" description="Basic and acidic residues" evidence="9">
    <location>
        <begin position="837"/>
        <end position="846"/>
    </location>
</feature>
<keyword evidence="5 8" id="KW-0694">RNA-binding</keyword>
<gene>
    <name evidence="12" type="ORF">CJ030_MR2G007427</name>
</gene>
<comment type="similarity">
    <text evidence="6">Belongs to the DEAD box helicase family. DDX51/DBP6 subfamily.</text>
</comment>
<evidence type="ECO:0000256" key="4">
    <source>
        <dbReference type="ARBA" id="ARBA00022840"/>
    </source>
</evidence>
<feature type="domain" description="Helicase ATP-binding" evidence="10">
    <location>
        <begin position="374"/>
        <end position="605"/>
    </location>
</feature>
<dbReference type="Pfam" id="PF00270">
    <property type="entry name" value="DEAD"/>
    <property type="match status" value="2"/>
</dbReference>
<feature type="compositionally biased region" description="Basic residues" evidence="9">
    <location>
        <begin position="825"/>
        <end position="836"/>
    </location>
</feature>
<dbReference type="InterPro" id="IPR001650">
    <property type="entry name" value="Helicase_C-like"/>
</dbReference>
<evidence type="ECO:0000313" key="13">
    <source>
        <dbReference type="Proteomes" id="UP000516437"/>
    </source>
</evidence>
<keyword evidence="2 8" id="KW-0378">Hydrolase</keyword>
<sequence>MDEQKLKSVPVLPWMRSPVDVSLFEECPLDILPCIDTRLIVALKNMGMSSLFPVQVAVWQETIGPGAFERDLCINSPTGSGKTLAYALPIVQMLSTRAVKCLRALVVLPTRDLAFQVKAVFDAIAPAVGLSVGLAVGQSSIADEISELIKRPKIEAGICYDPEDIMLELESSVDILVATPGRLIDHINTTKGFTLEHLCYLVVDETDRLLREAYQSWLPTVLQLTRSTDEDVYPYASHFLPSTFNSLRTIRRFGVERGFKGKRFPRLVKMVLSATLTQDPSKLAQLDLHHPLFLTTGKRRYQLPEKLESYKLLRMDEQKLKVLPWMRSPVDVSLFEECPLDILPCIDTRLIVALKNMGMSSLFPVQVAVWQETIGPGAFERDLCINSPTGSGKTLAYALPIVQMLSTRAVKCLRALVVLPTRDLAFQVKAVFDAIAPAVGLSVGLAVGQSSIADEISELIKRPKIEAGICYDPEDIMLELESSVDILVATPGRLIDHINTTKGFTLEHLCYLVVDETDRLLREAYQSWLPTVLQLTRSTDEDVYPYASHFLPSTFNSLRTIRRFGVERGFKGKRFPRLVKMVLSATLTQDPSKLAQLDLHHPLFLTTGKRRYQLPEKLESYKLICESRLKPLYLVALLQNLGGEKCIVFTSSVEATHRLCTLLNFFADLQIKIKEFSGLQRQSIISSQGKGEKVYMIAANKDKNAGNTMKQFREGEIQVLVSSDAMTRGMDVEGVRNVINYDMPPYIKTFIHRAGRTARAGHTGRCFTLLHQDEVRRFKKLLQKADDKTCPVYPIPSNSIESLHPIYASVLEKLKETVELETSRKRKIGFRSSKSRKGNETNHSKE</sequence>
<dbReference type="InterPro" id="IPR011545">
    <property type="entry name" value="DEAD/DEAH_box_helicase_dom"/>
</dbReference>
<comment type="function">
    <text evidence="8">RNA helicase.</text>
</comment>
<dbReference type="InterPro" id="IPR027417">
    <property type="entry name" value="P-loop_NTPase"/>
</dbReference>
<dbReference type="PROSITE" id="PS51192">
    <property type="entry name" value="HELICASE_ATP_BIND_1"/>
    <property type="match status" value="2"/>
</dbReference>
<dbReference type="GO" id="GO:0003724">
    <property type="term" value="F:RNA helicase activity"/>
    <property type="evidence" value="ECO:0007669"/>
    <property type="project" value="UniProtKB-EC"/>
</dbReference>
<dbReference type="EMBL" id="RXIC02000020">
    <property type="protein sequence ID" value="KAB1222670.1"/>
    <property type="molecule type" value="Genomic_DNA"/>
</dbReference>
<accession>A0A6A1WIH2</accession>
<keyword evidence="1 8" id="KW-0547">Nucleotide-binding</keyword>
<dbReference type="OrthoDB" id="3370at2759"/>
<dbReference type="Pfam" id="PF00271">
    <property type="entry name" value="Helicase_C"/>
    <property type="match status" value="1"/>
</dbReference>
<proteinExistence type="inferred from homology"/>
<evidence type="ECO:0000259" key="10">
    <source>
        <dbReference type="PROSITE" id="PS51192"/>
    </source>
</evidence>
<keyword evidence="3 8" id="KW-0347">Helicase</keyword>
<dbReference type="Gene3D" id="3.40.50.300">
    <property type="entry name" value="P-loop containing nucleotide triphosphate hydrolases"/>
    <property type="match status" value="3"/>
</dbReference>
<dbReference type="FunFam" id="3.40.50.300:FF:001539">
    <property type="entry name" value="ATP-dependent RNA helicase DDX51"/>
    <property type="match status" value="2"/>
</dbReference>
<evidence type="ECO:0000256" key="5">
    <source>
        <dbReference type="ARBA" id="ARBA00022884"/>
    </source>
</evidence>
<evidence type="ECO:0000256" key="7">
    <source>
        <dbReference type="ARBA" id="ARBA00047984"/>
    </source>
</evidence>